<protein>
    <submittedName>
        <fullName evidence="5">3-oxoacyl-[acyl-carrier-protein] synthase-3</fullName>
    </submittedName>
</protein>
<feature type="domain" description="Beta-ketoacyl-[acyl-carrier-protein] synthase III C-terminal" evidence="3">
    <location>
        <begin position="253"/>
        <end position="342"/>
    </location>
</feature>
<dbReference type="Pfam" id="PF08541">
    <property type="entry name" value="ACP_syn_III_C"/>
    <property type="match status" value="1"/>
</dbReference>
<evidence type="ECO:0000313" key="5">
    <source>
        <dbReference type="EMBL" id="PRX04380.1"/>
    </source>
</evidence>
<dbReference type="RefSeq" id="WP_106331162.1">
    <property type="nucleotide sequence ID" value="NZ_BOMO01000193.1"/>
</dbReference>
<dbReference type="InterPro" id="IPR013751">
    <property type="entry name" value="ACP_syn_III_N"/>
</dbReference>
<dbReference type="Proteomes" id="UP000239415">
    <property type="component" value="Unassembled WGS sequence"/>
</dbReference>
<name>A0A2T0JA19_9ACTN</name>
<keyword evidence="2" id="KW-0012">Acyltransferase</keyword>
<dbReference type="GO" id="GO:0006633">
    <property type="term" value="P:fatty acid biosynthetic process"/>
    <property type="evidence" value="ECO:0007669"/>
    <property type="project" value="InterPro"/>
</dbReference>
<comment type="caution">
    <text evidence="5">The sequence shown here is derived from an EMBL/GenBank/DDBJ whole genome shotgun (WGS) entry which is preliminary data.</text>
</comment>
<dbReference type="AlphaFoldDB" id="A0A2T0JA19"/>
<proteinExistence type="predicted"/>
<feature type="domain" description="Beta-ketoacyl-[acyl-carrier-protein] synthase III N-terminal" evidence="4">
    <location>
        <begin position="113"/>
        <end position="189"/>
    </location>
</feature>
<evidence type="ECO:0000259" key="4">
    <source>
        <dbReference type="Pfam" id="PF08545"/>
    </source>
</evidence>
<gene>
    <name evidence="5" type="ORF">CLV67_14814</name>
</gene>
<keyword evidence="1" id="KW-0808">Transferase</keyword>
<dbReference type="Pfam" id="PF08545">
    <property type="entry name" value="ACP_syn_III"/>
    <property type="match status" value="1"/>
</dbReference>
<sequence>MSGLDFGVLSTAHVLGRPLPVDGLLGPDASEAARRALDARGYRRYHRAGDGTGVTDLAAEAATRAIEKAGLEPGRIDLLVVALTDVAEHLYWDAAAAVQARIGAHRAEAILIGQACSSGVVAFDTVAGRFATHPAYRTAVLVGANRVCEAYWDRADAGTSVSSDGAAAAVLVRDHPRLRWRATEVITDGRYADLMRLSSGGTARPFDPDERHRPTVGRLTDRAAEFFGGDGRAALRFAATVRARHRTVVERACARIGITTDDLARVIYLHDTGPAFTELAAELGIPVELTNRDLALDAGHLGAADPLYSLEQHLSRGELVAGDTVALLSIGTGMHWACTLITV</sequence>
<evidence type="ECO:0000259" key="3">
    <source>
        <dbReference type="Pfam" id="PF08541"/>
    </source>
</evidence>
<evidence type="ECO:0000256" key="2">
    <source>
        <dbReference type="ARBA" id="ARBA00023315"/>
    </source>
</evidence>
<dbReference type="SUPFAM" id="SSF53901">
    <property type="entry name" value="Thiolase-like"/>
    <property type="match status" value="1"/>
</dbReference>
<dbReference type="GO" id="GO:0004315">
    <property type="term" value="F:3-oxoacyl-[acyl-carrier-protein] synthase activity"/>
    <property type="evidence" value="ECO:0007669"/>
    <property type="project" value="InterPro"/>
</dbReference>
<organism evidence="5 6">
    <name type="scientific">Actinoplanes italicus</name>
    <dbReference type="NCBI Taxonomy" id="113567"/>
    <lineage>
        <taxon>Bacteria</taxon>
        <taxon>Bacillati</taxon>
        <taxon>Actinomycetota</taxon>
        <taxon>Actinomycetes</taxon>
        <taxon>Micromonosporales</taxon>
        <taxon>Micromonosporaceae</taxon>
        <taxon>Actinoplanes</taxon>
    </lineage>
</organism>
<keyword evidence="6" id="KW-1185">Reference proteome</keyword>
<dbReference type="OrthoDB" id="6637632at2"/>
<dbReference type="PANTHER" id="PTHR34069">
    <property type="entry name" value="3-OXOACYL-[ACYL-CARRIER-PROTEIN] SYNTHASE 3"/>
    <property type="match status" value="1"/>
</dbReference>
<dbReference type="EMBL" id="PVMZ01000048">
    <property type="protein sequence ID" value="PRX04380.1"/>
    <property type="molecule type" value="Genomic_DNA"/>
</dbReference>
<reference evidence="5 6" key="1">
    <citation type="submission" date="2018-03" db="EMBL/GenBank/DDBJ databases">
        <title>Genomic Encyclopedia of Archaeal and Bacterial Type Strains, Phase II (KMG-II): from individual species to whole genera.</title>
        <authorList>
            <person name="Goeker M."/>
        </authorList>
    </citation>
    <scope>NUCLEOTIDE SEQUENCE [LARGE SCALE GENOMIC DNA]</scope>
    <source>
        <strain evidence="5 6">DSM 43146</strain>
    </source>
</reference>
<dbReference type="GO" id="GO:0044550">
    <property type="term" value="P:secondary metabolite biosynthetic process"/>
    <property type="evidence" value="ECO:0007669"/>
    <property type="project" value="TreeGrafter"/>
</dbReference>
<dbReference type="InterPro" id="IPR016039">
    <property type="entry name" value="Thiolase-like"/>
</dbReference>
<dbReference type="Gene3D" id="3.40.47.10">
    <property type="match status" value="2"/>
</dbReference>
<dbReference type="InterPro" id="IPR013747">
    <property type="entry name" value="ACP_syn_III_C"/>
</dbReference>
<evidence type="ECO:0000313" key="6">
    <source>
        <dbReference type="Proteomes" id="UP000239415"/>
    </source>
</evidence>
<dbReference type="PANTHER" id="PTHR34069:SF2">
    <property type="entry name" value="BETA-KETOACYL-[ACYL-CARRIER-PROTEIN] SYNTHASE III"/>
    <property type="match status" value="1"/>
</dbReference>
<accession>A0A2T0JA19</accession>
<evidence type="ECO:0000256" key="1">
    <source>
        <dbReference type="ARBA" id="ARBA00022679"/>
    </source>
</evidence>